<name>A0ABT7UQK6_9FIRM</name>
<keyword evidence="4" id="KW-1185">Reference proteome</keyword>
<dbReference type="RefSeq" id="WP_289599763.1">
    <property type="nucleotide sequence ID" value="NZ_JAUDCL010000011.1"/>
</dbReference>
<proteinExistence type="predicted"/>
<dbReference type="EMBL" id="JAUDCL010000011">
    <property type="protein sequence ID" value="MDM8201166.1"/>
    <property type="molecule type" value="Genomic_DNA"/>
</dbReference>
<dbReference type="Proteomes" id="UP001529380">
    <property type="component" value="Unassembled WGS sequence"/>
</dbReference>
<evidence type="ECO:0000313" key="3">
    <source>
        <dbReference type="EMBL" id="MDM8201166.1"/>
    </source>
</evidence>
<evidence type="ECO:0000259" key="2">
    <source>
        <dbReference type="Pfam" id="PF03061"/>
    </source>
</evidence>
<sequence>MDKEKLLAFARARLKPVTCLDEIQVLACEPGLARLQALVGEQAQNAFGNAHGGWLYTLCDSCSGLAACAGGYAHVTLQASMNYLAAGRPGDLLTVEAVSEHSGRRTQVNRVTITNQEGRLLATASFTMYRLDDKIPGLG</sequence>
<dbReference type="InterPro" id="IPR003736">
    <property type="entry name" value="PAAI_dom"/>
</dbReference>
<evidence type="ECO:0000256" key="1">
    <source>
        <dbReference type="ARBA" id="ARBA00022801"/>
    </source>
</evidence>
<dbReference type="PANTHER" id="PTHR42856">
    <property type="entry name" value="ACYL-COENZYME A THIOESTERASE PAAI"/>
    <property type="match status" value="1"/>
</dbReference>
<dbReference type="Gene3D" id="3.10.129.10">
    <property type="entry name" value="Hotdog Thioesterase"/>
    <property type="match status" value="1"/>
</dbReference>
<dbReference type="NCBIfam" id="TIGR00369">
    <property type="entry name" value="unchar_dom_1"/>
    <property type="match status" value="1"/>
</dbReference>
<dbReference type="SUPFAM" id="SSF54637">
    <property type="entry name" value="Thioesterase/thiol ester dehydrase-isomerase"/>
    <property type="match status" value="1"/>
</dbReference>
<feature type="domain" description="Thioesterase" evidence="2">
    <location>
        <begin position="47"/>
        <end position="121"/>
    </location>
</feature>
<organism evidence="3 4">
    <name type="scientific">Allofournierella massiliensis</name>
    <dbReference type="NCBI Taxonomy" id="1650663"/>
    <lineage>
        <taxon>Bacteria</taxon>
        <taxon>Bacillati</taxon>
        <taxon>Bacillota</taxon>
        <taxon>Clostridia</taxon>
        <taxon>Eubacteriales</taxon>
        <taxon>Oscillospiraceae</taxon>
        <taxon>Allofournierella</taxon>
    </lineage>
</organism>
<gene>
    <name evidence="3" type="ORF">QUW08_07660</name>
</gene>
<reference evidence="3 4" key="3">
    <citation type="submission" date="2023-06" db="EMBL/GenBank/DDBJ databases">
        <authorList>
            <person name="Zeman M."/>
            <person name="Kubasova T."/>
            <person name="Jahodarova E."/>
            <person name="Nykrynova M."/>
            <person name="Rychlik I."/>
        </authorList>
    </citation>
    <scope>NUCLEOTIDE SEQUENCE [LARGE SCALE GENOMIC DNA]</scope>
    <source>
        <strain evidence="3 4">ET340</strain>
    </source>
</reference>
<dbReference type="InterPro" id="IPR052723">
    <property type="entry name" value="Acyl-CoA_thioesterase_PaaI"/>
</dbReference>
<dbReference type="EC" id="3.1.2.-" evidence="3"/>
<dbReference type="Pfam" id="PF03061">
    <property type="entry name" value="4HBT"/>
    <property type="match status" value="1"/>
</dbReference>
<keyword evidence="1 3" id="KW-0378">Hydrolase</keyword>
<dbReference type="GO" id="GO:0016787">
    <property type="term" value="F:hydrolase activity"/>
    <property type="evidence" value="ECO:0007669"/>
    <property type="project" value="UniProtKB-KW"/>
</dbReference>
<evidence type="ECO:0000313" key="4">
    <source>
        <dbReference type="Proteomes" id="UP001529380"/>
    </source>
</evidence>
<dbReference type="InterPro" id="IPR029069">
    <property type="entry name" value="HotDog_dom_sf"/>
</dbReference>
<reference evidence="3 4" key="1">
    <citation type="submission" date="2023-06" db="EMBL/GenBank/DDBJ databases">
        <title>Identification and characterization of horizontal gene transfer across gut microbiota members of farm animals based on homology search.</title>
        <authorList>
            <person name="Schwarzerova J."/>
            <person name="Nykrynova M."/>
            <person name="Jureckova K."/>
            <person name="Cejkova D."/>
            <person name="Rychlik I."/>
        </authorList>
    </citation>
    <scope>NUCLEOTIDE SEQUENCE [LARGE SCALE GENOMIC DNA]</scope>
    <source>
        <strain evidence="3 4">ET340</strain>
    </source>
</reference>
<dbReference type="InterPro" id="IPR006683">
    <property type="entry name" value="Thioestr_dom"/>
</dbReference>
<dbReference type="PANTHER" id="PTHR42856:SF1">
    <property type="entry name" value="ACYL-COENZYME A THIOESTERASE PAAI"/>
    <property type="match status" value="1"/>
</dbReference>
<accession>A0ABT7UQK6</accession>
<dbReference type="CDD" id="cd03443">
    <property type="entry name" value="PaaI_thioesterase"/>
    <property type="match status" value="1"/>
</dbReference>
<reference evidence="4" key="2">
    <citation type="submission" date="2023-06" db="EMBL/GenBank/DDBJ databases">
        <title>Identification and characterization of horizontal gene transfer across gut microbiota members of farm animals based on homology search.</title>
        <authorList>
            <person name="Zeman M."/>
            <person name="Kubasova T."/>
            <person name="Jahodarova E."/>
            <person name="Nykrynova M."/>
            <person name="Rychlik I."/>
        </authorList>
    </citation>
    <scope>NUCLEOTIDE SEQUENCE [LARGE SCALE GENOMIC DNA]</scope>
    <source>
        <strain evidence="4">ET340</strain>
    </source>
</reference>
<comment type="caution">
    <text evidence="3">The sequence shown here is derived from an EMBL/GenBank/DDBJ whole genome shotgun (WGS) entry which is preliminary data.</text>
</comment>
<protein>
    <submittedName>
        <fullName evidence="3">PaaI family thioesterase</fullName>
        <ecNumber evidence="3">3.1.2.-</ecNumber>
    </submittedName>
</protein>